<dbReference type="Proteomes" id="UP000813463">
    <property type="component" value="Chromosome 5"/>
</dbReference>
<dbReference type="GeneID" id="110797066"/>
<dbReference type="PANTHER" id="PTHR22849:SF11">
    <property type="entry name" value="U-BOX DOMAIN-CONTAINING PROTEIN"/>
    <property type="match status" value="1"/>
</dbReference>
<dbReference type="SUPFAM" id="SSF48371">
    <property type="entry name" value="ARM repeat"/>
    <property type="match status" value="1"/>
</dbReference>
<comment type="pathway">
    <text evidence="2 5">Protein modification; protein ubiquitination.</text>
</comment>
<dbReference type="KEGG" id="soe:110797066"/>
<gene>
    <name evidence="8" type="primary">LOC110797066</name>
</gene>
<comment type="catalytic activity">
    <reaction evidence="1 5">
        <text>S-ubiquitinyl-[E2 ubiquitin-conjugating enzyme]-L-cysteine + [acceptor protein]-L-lysine = [E2 ubiquitin-conjugating enzyme]-L-cysteine + N(6)-ubiquitinyl-[acceptor protein]-L-lysine.</text>
        <dbReference type="EC" id="2.3.2.27"/>
    </reaction>
</comment>
<comment type="function">
    <text evidence="5">Functions as an E3 ubiquitin ligase.</text>
</comment>
<dbReference type="GO" id="GO:0016567">
    <property type="term" value="P:protein ubiquitination"/>
    <property type="evidence" value="ECO:0007669"/>
    <property type="project" value="UniProtKB-UniRule"/>
</dbReference>
<dbReference type="CDD" id="cd16664">
    <property type="entry name" value="RING-Ubox_PUB"/>
    <property type="match status" value="1"/>
</dbReference>
<evidence type="ECO:0000256" key="2">
    <source>
        <dbReference type="ARBA" id="ARBA00004906"/>
    </source>
</evidence>
<dbReference type="SMART" id="SM00504">
    <property type="entry name" value="Ubox"/>
    <property type="match status" value="1"/>
</dbReference>
<evidence type="ECO:0000313" key="8">
    <source>
        <dbReference type="RefSeq" id="XP_021857852.1"/>
    </source>
</evidence>
<dbReference type="RefSeq" id="XP_021857852.1">
    <property type="nucleotide sequence ID" value="XM_022002160.2"/>
</dbReference>
<sequence>MEVSNIEIPSHFLCPISLQLMRDPVTISTGITFDRDFIEKWLFCCKNTICPVTKQPLMTKLNDEDDLSLMIIPNHTLRRLIQSWCILHVSDGVERIPTPTQPPTLTRSIICKLISDAKKSTQMRYTFLQRIRSFLTSSRTKKLLVSSGAFEYVASVLTEKDVTNVEKEEVISVLAQMDGYDQELKDVMFRNDDDASLFVDSLVGSLRSESSSQQERENGIKVLRLVYSVADPTKLSNVKHEMFDEIVSILRDQISNNATKNALKLLVELNPWGRNRVKAVGSGAVQVLVELLLSELLERRISELGLVVLDQLCGCAEGRADLVGHGAGLAVVSKKILRVSHVASDRAVRILSSISRYVGTGKVIGEMMEVGVVAKLCLVLQVDCSSKTKERAKEMLRLHSRVWKNSPCIPPHLISAYPSSN</sequence>
<dbReference type="Gene3D" id="3.30.40.10">
    <property type="entry name" value="Zinc/RING finger domain, C3HC4 (zinc finger)"/>
    <property type="match status" value="1"/>
</dbReference>
<dbReference type="SUPFAM" id="SSF57850">
    <property type="entry name" value="RING/U-box"/>
    <property type="match status" value="1"/>
</dbReference>
<dbReference type="InterPro" id="IPR011989">
    <property type="entry name" value="ARM-like"/>
</dbReference>
<protein>
    <recommendedName>
        <fullName evidence="5 6">U-box domain-containing protein</fullName>
        <ecNumber evidence="5">2.3.2.27</ecNumber>
    </recommendedName>
    <alternativeName>
        <fullName evidence="5">RING-type E3 ubiquitin transferase PUB</fullName>
    </alternativeName>
</protein>
<dbReference type="InterPro" id="IPR013083">
    <property type="entry name" value="Znf_RING/FYVE/PHD"/>
</dbReference>
<keyword evidence="4 5" id="KW-0833">Ubl conjugation pathway</keyword>
<proteinExistence type="predicted"/>
<dbReference type="InterPro" id="IPR045185">
    <property type="entry name" value="PUB22/23/24-like"/>
</dbReference>
<dbReference type="InterPro" id="IPR003613">
    <property type="entry name" value="Ubox_domain"/>
</dbReference>
<dbReference type="Gene3D" id="1.25.10.10">
    <property type="entry name" value="Leucine-rich Repeat Variant"/>
    <property type="match status" value="1"/>
</dbReference>
<name>A0A9R0IZC1_SPIOL</name>
<dbReference type="PANTHER" id="PTHR22849">
    <property type="entry name" value="WDSAM1 PROTEIN"/>
    <property type="match status" value="1"/>
</dbReference>
<accession>A0A9R0IZC1</accession>
<reference evidence="7" key="1">
    <citation type="journal article" date="2021" name="Nat. Commun.">
        <title>Genomic analyses provide insights into spinach domestication and the genetic basis of agronomic traits.</title>
        <authorList>
            <person name="Cai X."/>
            <person name="Sun X."/>
            <person name="Xu C."/>
            <person name="Sun H."/>
            <person name="Wang X."/>
            <person name="Ge C."/>
            <person name="Zhang Z."/>
            <person name="Wang Q."/>
            <person name="Fei Z."/>
            <person name="Jiao C."/>
            <person name="Wang Q."/>
        </authorList>
    </citation>
    <scope>NUCLEOTIDE SEQUENCE [LARGE SCALE GENOMIC DNA]</scope>
    <source>
        <strain evidence="7">cv. Varoflay</strain>
    </source>
</reference>
<evidence type="ECO:0000256" key="1">
    <source>
        <dbReference type="ARBA" id="ARBA00000900"/>
    </source>
</evidence>
<dbReference type="Pfam" id="PF25598">
    <property type="entry name" value="ARM_PUB"/>
    <property type="match status" value="1"/>
</dbReference>
<evidence type="ECO:0000256" key="5">
    <source>
        <dbReference type="RuleBase" id="RU369093"/>
    </source>
</evidence>
<feature type="domain" description="U-box" evidence="6">
    <location>
        <begin position="7"/>
        <end position="91"/>
    </location>
</feature>
<dbReference type="InterPro" id="IPR058678">
    <property type="entry name" value="ARM_PUB"/>
</dbReference>
<evidence type="ECO:0000256" key="4">
    <source>
        <dbReference type="ARBA" id="ARBA00022786"/>
    </source>
</evidence>
<evidence type="ECO:0000313" key="7">
    <source>
        <dbReference type="Proteomes" id="UP000813463"/>
    </source>
</evidence>
<dbReference type="EC" id="2.3.2.27" evidence="5"/>
<dbReference type="Pfam" id="PF04564">
    <property type="entry name" value="U-box"/>
    <property type="match status" value="1"/>
</dbReference>
<dbReference type="AlphaFoldDB" id="A0A9R0IZC1"/>
<organism evidence="7 8">
    <name type="scientific">Spinacia oleracea</name>
    <name type="common">Spinach</name>
    <dbReference type="NCBI Taxonomy" id="3562"/>
    <lineage>
        <taxon>Eukaryota</taxon>
        <taxon>Viridiplantae</taxon>
        <taxon>Streptophyta</taxon>
        <taxon>Embryophyta</taxon>
        <taxon>Tracheophyta</taxon>
        <taxon>Spermatophyta</taxon>
        <taxon>Magnoliopsida</taxon>
        <taxon>eudicotyledons</taxon>
        <taxon>Gunneridae</taxon>
        <taxon>Pentapetalae</taxon>
        <taxon>Caryophyllales</taxon>
        <taxon>Chenopodiaceae</taxon>
        <taxon>Chenopodioideae</taxon>
        <taxon>Anserineae</taxon>
        <taxon>Spinacia</taxon>
    </lineage>
</organism>
<dbReference type="GO" id="GO:0061630">
    <property type="term" value="F:ubiquitin protein ligase activity"/>
    <property type="evidence" value="ECO:0007669"/>
    <property type="project" value="UniProtKB-UniRule"/>
</dbReference>
<evidence type="ECO:0000259" key="6">
    <source>
        <dbReference type="PROSITE" id="PS51698"/>
    </source>
</evidence>
<dbReference type="OrthoDB" id="10064100at2759"/>
<keyword evidence="7" id="KW-1185">Reference proteome</keyword>
<reference evidence="8" key="2">
    <citation type="submission" date="2025-08" db="UniProtKB">
        <authorList>
            <consortium name="RefSeq"/>
        </authorList>
    </citation>
    <scope>IDENTIFICATION</scope>
    <source>
        <tissue evidence="8">Leaf</tissue>
    </source>
</reference>
<dbReference type="InterPro" id="IPR016024">
    <property type="entry name" value="ARM-type_fold"/>
</dbReference>
<dbReference type="InterPro" id="IPR045210">
    <property type="entry name" value="RING-Ubox_PUB"/>
</dbReference>
<dbReference type="PROSITE" id="PS51698">
    <property type="entry name" value="U_BOX"/>
    <property type="match status" value="1"/>
</dbReference>
<evidence type="ECO:0000256" key="3">
    <source>
        <dbReference type="ARBA" id="ARBA00022679"/>
    </source>
</evidence>
<keyword evidence="3 5" id="KW-0808">Transferase</keyword>